<sequence>MTPLPDASDVAELARVHGPLVFRTAYRLLGDQAQAEDVQQEVFLRLLESRHDGIASWPAYLTSAATRLAIDVLRRRQRWWRLLPTWRAQTPVSAPSAEEASIEAQRAAQLRAALGALSRREAQCFALRYLEGFDLAEVAAALRMTENNVSVVLHRARRRLEAQLSQFAEEARP</sequence>
<dbReference type="InterPro" id="IPR013249">
    <property type="entry name" value="RNA_pol_sigma70_r4_t2"/>
</dbReference>
<evidence type="ECO:0008006" key="10">
    <source>
        <dbReference type="Google" id="ProtNLM"/>
    </source>
</evidence>
<comment type="similarity">
    <text evidence="1">Belongs to the sigma-70 factor family. ECF subfamily.</text>
</comment>
<dbReference type="InterPro" id="IPR036388">
    <property type="entry name" value="WH-like_DNA-bd_sf"/>
</dbReference>
<evidence type="ECO:0000256" key="3">
    <source>
        <dbReference type="ARBA" id="ARBA00023082"/>
    </source>
</evidence>
<dbReference type="CDD" id="cd06171">
    <property type="entry name" value="Sigma70_r4"/>
    <property type="match status" value="1"/>
</dbReference>
<dbReference type="RefSeq" id="WP_189457183.1">
    <property type="nucleotide sequence ID" value="NZ_BMYD01000004.1"/>
</dbReference>
<dbReference type="SUPFAM" id="SSF88946">
    <property type="entry name" value="Sigma2 domain of RNA polymerase sigma factors"/>
    <property type="match status" value="1"/>
</dbReference>
<dbReference type="PANTHER" id="PTHR43133:SF8">
    <property type="entry name" value="RNA POLYMERASE SIGMA FACTOR HI_1459-RELATED"/>
    <property type="match status" value="1"/>
</dbReference>
<dbReference type="Gene3D" id="1.10.10.10">
    <property type="entry name" value="Winged helix-like DNA-binding domain superfamily/Winged helix DNA-binding domain"/>
    <property type="match status" value="1"/>
</dbReference>
<evidence type="ECO:0000256" key="5">
    <source>
        <dbReference type="ARBA" id="ARBA00023163"/>
    </source>
</evidence>
<reference evidence="8" key="2">
    <citation type="submission" date="2020-09" db="EMBL/GenBank/DDBJ databases">
        <authorList>
            <person name="Sun Q."/>
            <person name="Kim S."/>
        </authorList>
    </citation>
    <scope>NUCLEOTIDE SEQUENCE</scope>
    <source>
        <strain evidence="8">KCTC 23077</strain>
    </source>
</reference>
<dbReference type="InterPro" id="IPR014284">
    <property type="entry name" value="RNA_pol_sigma-70_dom"/>
</dbReference>
<comment type="caution">
    <text evidence="8">The sequence shown here is derived from an EMBL/GenBank/DDBJ whole genome shotgun (WGS) entry which is preliminary data.</text>
</comment>
<dbReference type="Pfam" id="PF08281">
    <property type="entry name" value="Sigma70_r4_2"/>
    <property type="match status" value="1"/>
</dbReference>
<dbReference type="AlphaFoldDB" id="A0A918T1W8"/>
<dbReference type="GO" id="GO:0003677">
    <property type="term" value="F:DNA binding"/>
    <property type="evidence" value="ECO:0007669"/>
    <property type="project" value="UniProtKB-KW"/>
</dbReference>
<dbReference type="Gene3D" id="1.10.1740.10">
    <property type="match status" value="1"/>
</dbReference>
<keyword evidence="2" id="KW-0805">Transcription regulation</keyword>
<keyword evidence="3" id="KW-0731">Sigma factor</keyword>
<reference evidence="8" key="1">
    <citation type="journal article" date="2014" name="Int. J. Syst. Evol. Microbiol.">
        <title>Complete genome sequence of Corynebacterium casei LMG S-19264T (=DSM 44701T), isolated from a smear-ripened cheese.</title>
        <authorList>
            <consortium name="US DOE Joint Genome Institute (JGI-PGF)"/>
            <person name="Walter F."/>
            <person name="Albersmeier A."/>
            <person name="Kalinowski J."/>
            <person name="Ruckert C."/>
        </authorList>
    </citation>
    <scope>NUCLEOTIDE SEQUENCE</scope>
    <source>
        <strain evidence="8">KCTC 23077</strain>
    </source>
</reference>
<dbReference type="Proteomes" id="UP000646426">
    <property type="component" value="Unassembled WGS sequence"/>
</dbReference>
<dbReference type="GO" id="GO:0006352">
    <property type="term" value="P:DNA-templated transcription initiation"/>
    <property type="evidence" value="ECO:0007669"/>
    <property type="project" value="InterPro"/>
</dbReference>
<evidence type="ECO:0000313" key="9">
    <source>
        <dbReference type="Proteomes" id="UP000646426"/>
    </source>
</evidence>
<keyword evidence="4" id="KW-0238">DNA-binding</keyword>
<dbReference type="PANTHER" id="PTHR43133">
    <property type="entry name" value="RNA POLYMERASE ECF-TYPE SIGMA FACTO"/>
    <property type="match status" value="1"/>
</dbReference>
<evidence type="ECO:0000259" key="6">
    <source>
        <dbReference type="Pfam" id="PF04542"/>
    </source>
</evidence>
<evidence type="ECO:0000259" key="7">
    <source>
        <dbReference type="Pfam" id="PF08281"/>
    </source>
</evidence>
<keyword evidence="9" id="KW-1185">Reference proteome</keyword>
<dbReference type="InterPro" id="IPR039425">
    <property type="entry name" value="RNA_pol_sigma-70-like"/>
</dbReference>
<proteinExistence type="inferred from homology"/>
<evidence type="ECO:0000313" key="8">
    <source>
        <dbReference type="EMBL" id="GHA86420.1"/>
    </source>
</evidence>
<feature type="domain" description="RNA polymerase sigma-70 region 2" evidence="6">
    <location>
        <begin position="14"/>
        <end position="78"/>
    </location>
</feature>
<keyword evidence="5" id="KW-0804">Transcription</keyword>
<dbReference type="SUPFAM" id="SSF88659">
    <property type="entry name" value="Sigma3 and sigma4 domains of RNA polymerase sigma factors"/>
    <property type="match status" value="1"/>
</dbReference>
<gene>
    <name evidence="8" type="ORF">GCM10007067_25590</name>
</gene>
<protein>
    <recommendedName>
        <fullName evidence="10">Sigma-70 family RNA polymerase sigma factor</fullName>
    </recommendedName>
</protein>
<dbReference type="GO" id="GO:0016987">
    <property type="term" value="F:sigma factor activity"/>
    <property type="evidence" value="ECO:0007669"/>
    <property type="project" value="UniProtKB-KW"/>
</dbReference>
<dbReference type="InterPro" id="IPR013325">
    <property type="entry name" value="RNA_pol_sigma_r2"/>
</dbReference>
<dbReference type="InterPro" id="IPR007627">
    <property type="entry name" value="RNA_pol_sigma70_r2"/>
</dbReference>
<evidence type="ECO:0000256" key="2">
    <source>
        <dbReference type="ARBA" id="ARBA00023015"/>
    </source>
</evidence>
<evidence type="ECO:0000256" key="1">
    <source>
        <dbReference type="ARBA" id="ARBA00010641"/>
    </source>
</evidence>
<dbReference type="Pfam" id="PF04542">
    <property type="entry name" value="Sigma70_r2"/>
    <property type="match status" value="1"/>
</dbReference>
<dbReference type="InterPro" id="IPR013324">
    <property type="entry name" value="RNA_pol_sigma_r3/r4-like"/>
</dbReference>
<name>A0A918T1W8_9GAMM</name>
<evidence type="ECO:0000256" key="4">
    <source>
        <dbReference type="ARBA" id="ARBA00023125"/>
    </source>
</evidence>
<dbReference type="EMBL" id="BMYD01000004">
    <property type="protein sequence ID" value="GHA86420.1"/>
    <property type="molecule type" value="Genomic_DNA"/>
</dbReference>
<dbReference type="NCBIfam" id="TIGR02937">
    <property type="entry name" value="sigma70-ECF"/>
    <property type="match status" value="1"/>
</dbReference>
<organism evidence="8 9">
    <name type="scientific">Cognatilysobacter bugurensis</name>
    <dbReference type="NCBI Taxonomy" id="543356"/>
    <lineage>
        <taxon>Bacteria</taxon>
        <taxon>Pseudomonadati</taxon>
        <taxon>Pseudomonadota</taxon>
        <taxon>Gammaproteobacteria</taxon>
        <taxon>Lysobacterales</taxon>
        <taxon>Lysobacteraceae</taxon>
        <taxon>Cognatilysobacter</taxon>
    </lineage>
</organism>
<feature type="domain" description="RNA polymerase sigma factor 70 region 4 type 2" evidence="7">
    <location>
        <begin position="109"/>
        <end position="160"/>
    </location>
</feature>
<accession>A0A918T1W8</accession>